<keyword evidence="12" id="KW-0648">Protein biosynthesis</keyword>
<gene>
    <name evidence="8 12" type="primary">greA</name>
    <name evidence="12" type="ORF">ACFPGP_11480</name>
</gene>
<evidence type="ECO:0000256" key="1">
    <source>
        <dbReference type="ARBA" id="ARBA00008213"/>
    </source>
</evidence>
<dbReference type="PIRSF" id="PIRSF006092">
    <property type="entry name" value="GreA_GreB"/>
    <property type="match status" value="1"/>
</dbReference>
<evidence type="ECO:0000256" key="8">
    <source>
        <dbReference type="HAMAP-Rule" id="MF_00105"/>
    </source>
</evidence>
<proteinExistence type="inferred from homology"/>
<comment type="function">
    <text evidence="6 8">Necessary for efficient RNA polymerase transcription elongation past template-encoded arresting sites. The arresting sites in DNA have the property of trapping a certain fraction of elongating RNA polymerases that pass through, resulting in locked ternary complexes. Cleavage of the nascent transcript by cleavage factors such as GreA or GreB allows the resumption of elongation from the new 3'terminus. GreA releases sequences of 2 to 3 nucleotides.</text>
</comment>
<evidence type="ECO:0000256" key="4">
    <source>
        <dbReference type="ARBA" id="ARBA00023125"/>
    </source>
</evidence>
<dbReference type="InterPro" id="IPR018151">
    <property type="entry name" value="TF_GreA/GreB_CS"/>
</dbReference>
<keyword evidence="3 8" id="KW-0805">Transcription regulation</keyword>
<feature type="region of interest" description="Disordered" evidence="9">
    <location>
        <begin position="40"/>
        <end position="65"/>
    </location>
</feature>
<accession>A0ABW0BJT3</accession>
<keyword evidence="13" id="KW-1185">Reference proteome</keyword>
<dbReference type="InterPro" id="IPR036805">
    <property type="entry name" value="Tscrpt_elong_fac_GreA/B_N_sf"/>
</dbReference>
<dbReference type="PANTHER" id="PTHR30437">
    <property type="entry name" value="TRANSCRIPTION ELONGATION FACTOR GREA"/>
    <property type="match status" value="1"/>
</dbReference>
<feature type="domain" description="Transcription elongation factor GreA/GreB N-terminal" evidence="11">
    <location>
        <begin position="10"/>
        <end position="78"/>
    </location>
</feature>
<dbReference type="GO" id="GO:0003746">
    <property type="term" value="F:translation elongation factor activity"/>
    <property type="evidence" value="ECO:0007669"/>
    <property type="project" value="UniProtKB-KW"/>
</dbReference>
<feature type="domain" description="Transcription elongation factor GreA/GreB C-terminal" evidence="10">
    <location>
        <begin position="86"/>
        <end position="160"/>
    </location>
</feature>
<keyword evidence="5 8" id="KW-0804">Transcription</keyword>
<evidence type="ECO:0000256" key="3">
    <source>
        <dbReference type="ARBA" id="ARBA00023015"/>
    </source>
</evidence>
<reference evidence="13" key="1">
    <citation type="journal article" date="2019" name="Int. J. Syst. Evol. Microbiol.">
        <title>The Global Catalogue of Microorganisms (GCM) 10K type strain sequencing project: providing services to taxonomists for standard genome sequencing and annotation.</title>
        <authorList>
            <consortium name="The Broad Institute Genomics Platform"/>
            <consortium name="The Broad Institute Genome Sequencing Center for Infectious Disease"/>
            <person name="Wu L."/>
            <person name="Ma J."/>
        </authorList>
    </citation>
    <scope>NUCLEOTIDE SEQUENCE [LARGE SCALE GENOMIC DNA]</scope>
    <source>
        <strain evidence="13">DFY41</strain>
    </source>
</reference>
<dbReference type="SUPFAM" id="SSF46557">
    <property type="entry name" value="GreA transcript cleavage protein, N-terminal domain"/>
    <property type="match status" value="1"/>
</dbReference>
<dbReference type="InterPro" id="IPR028624">
    <property type="entry name" value="Tscrpt_elong_fac_GreA/B"/>
</dbReference>
<evidence type="ECO:0000313" key="12">
    <source>
        <dbReference type="EMBL" id="MFC5177297.1"/>
    </source>
</evidence>
<evidence type="ECO:0000313" key="13">
    <source>
        <dbReference type="Proteomes" id="UP001596087"/>
    </source>
</evidence>
<dbReference type="RefSeq" id="WP_378590203.1">
    <property type="nucleotide sequence ID" value="NZ_JBHSKD010000011.1"/>
</dbReference>
<organism evidence="12 13">
    <name type="scientific">Nocardioides taihuensis</name>
    <dbReference type="NCBI Taxonomy" id="1835606"/>
    <lineage>
        <taxon>Bacteria</taxon>
        <taxon>Bacillati</taxon>
        <taxon>Actinomycetota</taxon>
        <taxon>Actinomycetes</taxon>
        <taxon>Propionibacteriales</taxon>
        <taxon>Nocardioidaceae</taxon>
        <taxon>Nocardioides</taxon>
    </lineage>
</organism>
<dbReference type="NCBIfam" id="NF001262">
    <property type="entry name" value="PRK00226.1-3"/>
    <property type="match status" value="1"/>
</dbReference>
<protein>
    <recommendedName>
        <fullName evidence="2 8">Transcription elongation factor GreA</fullName>
    </recommendedName>
    <alternativeName>
        <fullName evidence="7 8">Transcript cleavage factor GreA</fullName>
    </alternativeName>
</protein>
<comment type="similarity">
    <text evidence="1 8">Belongs to the GreA/GreB family.</text>
</comment>
<evidence type="ECO:0000259" key="11">
    <source>
        <dbReference type="Pfam" id="PF03449"/>
    </source>
</evidence>
<keyword evidence="4 8" id="KW-0238">DNA-binding</keyword>
<dbReference type="Proteomes" id="UP001596087">
    <property type="component" value="Unassembled WGS sequence"/>
</dbReference>
<dbReference type="HAMAP" id="MF_00105">
    <property type="entry name" value="GreA_GreB"/>
    <property type="match status" value="1"/>
</dbReference>
<dbReference type="SUPFAM" id="SSF54534">
    <property type="entry name" value="FKBP-like"/>
    <property type="match status" value="1"/>
</dbReference>
<evidence type="ECO:0000256" key="7">
    <source>
        <dbReference type="ARBA" id="ARBA00030776"/>
    </source>
</evidence>
<sequence>MTQSSDQSTIWLTRKTFDRLQGELEERTGAVRAELVERISSSRDEGDLKENGGYHAAKDEQGKNEARIRQLEEMLRSASTEPSLDDGVVSPGKVVRYRYAGDDEVEQLLLGARDIADDESDIEVISPQSPLGSALVGAAKGQTVDFTAPNGKQLKIEIVDAVPYEG</sequence>
<dbReference type="InterPro" id="IPR022691">
    <property type="entry name" value="Tscrpt_elong_fac_GreA/B_N"/>
</dbReference>
<evidence type="ECO:0000256" key="9">
    <source>
        <dbReference type="SAM" id="MobiDB-lite"/>
    </source>
</evidence>
<dbReference type="InterPro" id="IPR036953">
    <property type="entry name" value="GreA/GreB_C_sf"/>
</dbReference>
<dbReference type="EMBL" id="JBHSKD010000011">
    <property type="protein sequence ID" value="MFC5177297.1"/>
    <property type="molecule type" value="Genomic_DNA"/>
</dbReference>
<keyword evidence="12" id="KW-0251">Elongation factor</keyword>
<evidence type="ECO:0000259" key="10">
    <source>
        <dbReference type="Pfam" id="PF01272"/>
    </source>
</evidence>
<evidence type="ECO:0000256" key="5">
    <source>
        <dbReference type="ARBA" id="ARBA00023163"/>
    </source>
</evidence>
<name>A0ABW0BJT3_9ACTN</name>
<evidence type="ECO:0000256" key="6">
    <source>
        <dbReference type="ARBA" id="ARBA00024916"/>
    </source>
</evidence>
<dbReference type="InterPro" id="IPR023459">
    <property type="entry name" value="Tscrpt_elong_fac_GreA/B_fam"/>
</dbReference>
<dbReference type="Gene3D" id="1.10.287.180">
    <property type="entry name" value="Transcription elongation factor, GreA/GreB, N-terminal domain"/>
    <property type="match status" value="1"/>
</dbReference>
<dbReference type="Gene3D" id="3.10.50.30">
    <property type="entry name" value="Transcription elongation factor, GreA/GreB, C-terminal domain"/>
    <property type="match status" value="1"/>
</dbReference>
<evidence type="ECO:0000256" key="2">
    <source>
        <dbReference type="ARBA" id="ARBA00013729"/>
    </source>
</evidence>
<dbReference type="InterPro" id="IPR001437">
    <property type="entry name" value="Tscrpt_elong_fac_GreA/B_C"/>
</dbReference>
<comment type="caution">
    <text evidence="12">The sequence shown here is derived from an EMBL/GenBank/DDBJ whole genome shotgun (WGS) entry which is preliminary data.</text>
</comment>
<dbReference type="PROSITE" id="PS00829">
    <property type="entry name" value="GREAB_1"/>
    <property type="match status" value="1"/>
</dbReference>
<dbReference type="PANTHER" id="PTHR30437:SF4">
    <property type="entry name" value="TRANSCRIPTION ELONGATION FACTOR GREA"/>
    <property type="match status" value="1"/>
</dbReference>
<dbReference type="Pfam" id="PF01272">
    <property type="entry name" value="GreA_GreB"/>
    <property type="match status" value="1"/>
</dbReference>
<dbReference type="Pfam" id="PF03449">
    <property type="entry name" value="GreA_GreB_N"/>
    <property type="match status" value="1"/>
</dbReference>